<comment type="caution">
    <text evidence="4">The sequence shown here is derived from an EMBL/GenBank/DDBJ whole genome shotgun (WGS) entry which is preliminary data.</text>
</comment>
<accession>A0A2A5WKC9</accession>
<evidence type="ECO:0000313" key="4">
    <source>
        <dbReference type="EMBL" id="PDH36882.1"/>
    </source>
</evidence>
<dbReference type="PANTHER" id="PTHR11786">
    <property type="entry name" value="N-HYDROXYARYLAMINE O-ACETYLTRANSFERASE"/>
    <property type="match status" value="1"/>
</dbReference>
<gene>
    <name evidence="4" type="ORF">CNE99_08950</name>
</gene>
<dbReference type="Pfam" id="PF00797">
    <property type="entry name" value="Acetyltransf_2"/>
    <property type="match status" value="1"/>
</dbReference>
<dbReference type="PANTHER" id="PTHR11786:SF0">
    <property type="entry name" value="ARYLAMINE N-ACETYLTRANSFERASE 4-RELATED"/>
    <property type="match status" value="1"/>
</dbReference>
<evidence type="ECO:0000256" key="2">
    <source>
        <dbReference type="RuleBase" id="RU003452"/>
    </source>
</evidence>
<protein>
    <recommendedName>
        <fullName evidence="6">Arylamine N-acetyltransferase</fullName>
    </recommendedName>
</protein>
<dbReference type="Proteomes" id="UP000219327">
    <property type="component" value="Unassembled WGS sequence"/>
</dbReference>
<dbReference type="GO" id="GO:0016407">
    <property type="term" value="F:acetyltransferase activity"/>
    <property type="evidence" value="ECO:0007669"/>
    <property type="project" value="InterPro"/>
</dbReference>
<dbReference type="SUPFAM" id="SSF54001">
    <property type="entry name" value="Cysteine proteinases"/>
    <property type="match status" value="1"/>
</dbReference>
<comment type="similarity">
    <text evidence="1 2">Belongs to the arylamine N-acetyltransferase family.</text>
</comment>
<dbReference type="InterPro" id="IPR001447">
    <property type="entry name" value="Arylamine_N-AcTrfase"/>
</dbReference>
<organism evidence="4 5">
    <name type="scientific">OM182 bacterium MED-G24</name>
    <dbReference type="NCBI Taxonomy" id="1986255"/>
    <lineage>
        <taxon>Bacteria</taxon>
        <taxon>Pseudomonadati</taxon>
        <taxon>Pseudomonadota</taxon>
        <taxon>Gammaproteobacteria</taxon>
        <taxon>OMG group</taxon>
        <taxon>OM182 clade</taxon>
    </lineage>
</organism>
<evidence type="ECO:0000256" key="3">
    <source>
        <dbReference type="SAM" id="MobiDB-lite"/>
    </source>
</evidence>
<evidence type="ECO:0008006" key="6">
    <source>
        <dbReference type="Google" id="ProtNLM"/>
    </source>
</evidence>
<dbReference type="PRINTS" id="PR01543">
    <property type="entry name" value="ANATRNSFRASE"/>
</dbReference>
<dbReference type="Gene3D" id="3.30.2140.10">
    <property type="entry name" value="Arylamine N-acetyltransferase"/>
    <property type="match status" value="1"/>
</dbReference>
<sequence length="344" mass="38785">MGIQHYLDRIGLGIANEPLLEPLKAVHRGHAHHILYENSDVYSGIPVDQDISNIYKKIVEQGRGGWCYEMNGLRDWAPNELGFKVTRKIGGVMRSVFGDTRVCVPLVLATMFRSNRSFRRSLRTLMLCVLLVPSMVRGADDPAVLLKAAFDQFDGRFTENWSYTEALTTSDGIFVGQYDPAVDPQWRLASVDGEPPTSSESKTYLKRKADEAQGGRNGRRDPEDLVTPGTLSLVNETDRHWTFSFVPHGEGDDAAVMEYLKGHLQIAKDGGHLVFIDIRNEDSFRPRFGVRIHEFLSRFEFERNGQGVVLPVAFEFKIRLKAMGLMNVDEGVTGRYTDYARVGR</sequence>
<name>A0A2A5WKC9_9GAMM</name>
<evidence type="ECO:0000256" key="1">
    <source>
        <dbReference type="ARBA" id="ARBA00006547"/>
    </source>
</evidence>
<dbReference type="AlphaFoldDB" id="A0A2A5WKC9"/>
<dbReference type="EMBL" id="NTKD01000057">
    <property type="protein sequence ID" value="PDH36882.1"/>
    <property type="molecule type" value="Genomic_DNA"/>
</dbReference>
<feature type="region of interest" description="Disordered" evidence="3">
    <location>
        <begin position="188"/>
        <end position="226"/>
    </location>
</feature>
<evidence type="ECO:0000313" key="5">
    <source>
        <dbReference type="Proteomes" id="UP000219327"/>
    </source>
</evidence>
<proteinExistence type="inferred from homology"/>
<reference evidence="4 5" key="1">
    <citation type="submission" date="2017-08" db="EMBL/GenBank/DDBJ databases">
        <title>Fine stratification of microbial communities through a metagenomic profile of the photic zone.</title>
        <authorList>
            <person name="Haro-Moreno J.M."/>
            <person name="Lopez-Perez M."/>
            <person name="De La Torre J."/>
            <person name="Picazo A."/>
            <person name="Camacho A."/>
            <person name="Rodriguez-Valera F."/>
        </authorList>
    </citation>
    <scope>NUCLEOTIDE SEQUENCE [LARGE SCALE GENOMIC DNA]</scope>
    <source>
        <strain evidence="4">MED-G24</strain>
    </source>
</reference>
<feature type="compositionally biased region" description="Basic and acidic residues" evidence="3">
    <location>
        <begin position="207"/>
        <end position="223"/>
    </location>
</feature>
<dbReference type="InterPro" id="IPR038765">
    <property type="entry name" value="Papain-like_cys_pep_sf"/>
</dbReference>